<reference evidence="4 5" key="1">
    <citation type="submission" date="2016-11" db="EMBL/GenBank/DDBJ databases">
        <authorList>
            <person name="Jaros S."/>
            <person name="Januszkiewicz K."/>
            <person name="Wedrychowicz H."/>
        </authorList>
    </citation>
    <scope>NUCLEOTIDE SEQUENCE [LARGE SCALE GENOMIC DNA]</scope>
    <source>
        <strain evidence="4 5">DSM 27063</strain>
    </source>
</reference>
<dbReference type="RefSeq" id="WP_073169238.1">
    <property type="nucleotide sequence ID" value="NZ_FQZE01000015.1"/>
</dbReference>
<keyword evidence="5" id="KW-1185">Reference proteome</keyword>
<dbReference type="AlphaFoldDB" id="A0A1M6I0A9"/>
<gene>
    <name evidence="4" type="ORF">SAMN05444280_11532</name>
</gene>
<keyword evidence="1" id="KW-1133">Transmembrane helix</keyword>
<dbReference type="InterPro" id="IPR006860">
    <property type="entry name" value="FecR"/>
</dbReference>
<dbReference type="EMBL" id="FQZE01000015">
    <property type="protein sequence ID" value="SHJ27939.1"/>
    <property type="molecule type" value="Genomic_DNA"/>
</dbReference>
<sequence>MESEDKIYELISKELTSGNSEQEKTLLHNEFSVNHSLKKQFQQLQNFWFYYFPSHKPHNIIEKTEKKLGFTYESNSRFNAGLIYKISATIFLILSLGFSAYLLSRPGQNTTVNEYYSETGEVKEIILSDGTKVWLNNKSYLLAVEPFRGEERKVKLMGEAYFEVEPDAEKPFIVETRNLQTTVLGTKFNIIAYPDTEDQEIELYHGKVKLTPKENTEKGLYLNPGEKARFSENQNKINVSAIEATKPASWRNGLLSFSNEELYSIANTLERKFETPVYIGDQQTGKLRFTADFEEEPLEKILHLLKEAKEFKYEITDDGVFIRSVK</sequence>
<keyword evidence="1" id="KW-0812">Transmembrane</keyword>
<evidence type="ECO:0000256" key="1">
    <source>
        <dbReference type="SAM" id="Phobius"/>
    </source>
</evidence>
<dbReference type="Pfam" id="PF16344">
    <property type="entry name" value="FecR_C"/>
    <property type="match status" value="1"/>
</dbReference>
<dbReference type="Gene3D" id="3.55.50.30">
    <property type="match status" value="1"/>
</dbReference>
<dbReference type="PANTHER" id="PTHR30273:SF2">
    <property type="entry name" value="PROTEIN FECR"/>
    <property type="match status" value="1"/>
</dbReference>
<dbReference type="InterPro" id="IPR032508">
    <property type="entry name" value="FecR_C"/>
</dbReference>
<protein>
    <submittedName>
        <fullName evidence="4">FecR family protein</fullName>
    </submittedName>
</protein>
<proteinExistence type="predicted"/>
<dbReference type="InterPro" id="IPR012373">
    <property type="entry name" value="Ferrdict_sens_TM"/>
</dbReference>
<keyword evidence="1" id="KW-0472">Membrane</keyword>
<dbReference type="PANTHER" id="PTHR30273">
    <property type="entry name" value="PERIPLASMIC SIGNAL SENSOR AND SIGMA FACTOR ACTIVATOR FECR-RELATED"/>
    <property type="match status" value="1"/>
</dbReference>
<feature type="domain" description="FecR protein" evidence="2">
    <location>
        <begin position="115"/>
        <end position="209"/>
    </location>
</feature>
<dbReference type="OrthoDB" id="710640at2"/>
<dbReference type="Pfam" id="PF04773">
    <property type="entry name" value="FecR"/>
    <property type="match status" value="1"/>
</dbReference>
<dbReference type="GO" id="GO:0016989">
    <property type="term" value="F:sigma factor antagonist activity"/>
    <property type="evidence" value="ECO:0007669"/>
    <property type="project" value="TreeGrafter"/>
</dbReference>
<evidence type="ECO:0000259" key="3">
    <source>
        <dbReference type="Pfam" id="PF16344"/>
    </source>
</evidence>
<evidence type="ECO:0000313" key="5">
    <source>
        <dbReference type="Proteomes" id="UP000184050"/>
    </source>
</evidence>
<feature type="domain" description="Protein FecR C-terminal" evidence="3">
    <location>
        <begin position="255"/>
        <end position="322"/>
    </location>
</feature>
<feature type="transmembrane region" description="Helical" evidence="1">
    <location>
        <begin position="82"/>
        <end position="103"/>
    </location>
</feature>
<name>A0A1M6I0A9_9BACT</name>
<accession>A0A1M6I0A9</accession>
<evidence type="ECO:0000259" key="2">
    <source>
        <dbReference type="Pfam" id="PF04773"/>
    </source>
</evidence>
<dbReference type="Gene3D" id="2.60.120.1440">
    <property type="match status" value="1"/>
</dbReference>
<evidence type="ECO:0000313" key="4">
    <source>
        <dbReference type="EMBL" id="SHJ27939.1"/>
    </source>
</evidence>
<organism evidence="4 5">
    <name type="scientific">Tangfeifania diversioriginum</name>
    <dbReference type="NCBI Taxonomy" id="1168035"/>
    <lineage>
        <taxon>Bacteria</taxon>
        <taxon>Pseudomonadati</taxon>
        <taxon>Bacteroidota</taxon>
        <taxon>Bacteroidia</taxon>
        <taxon>Marinilabiliales</taxon>
        <taxon>Prolixibacteraceae</taxon>
        <taxon>Tangfeifania</taxon>
    </lineage>
</organism>
<dbReference type="STRING" id="1168035.SAMN05444280_11532"/>
<dbReference type="PIRSF" id="PIRSF018266">
    <property type="entry name" value="FecR"/>
    <property type="match status" value="1"/>
</dbReference>
<dbReference type="Proteomes" id="UP000184050">
    <property type="component" value="Unassembled WGS sequence"/>
</dbReference>